<accession>W7DH55</accession>
<proteinExistence type="inferred from homology"/>
<sequence>MKLNKSKSIFAVLTILAVIMQIFVSPFAGVLKAKAAEVSNSYQIGTTDTGLVIRGSVNPSSHLLKSNGNSTGKWSAWYGGYETSTAYITVDNKPAFCINPNLPYPINQEYAQSIYKDEGIYNILYYGYPHNGTSEKNYVDTYVALNYYLGTFDSPAMANDAGVKFLLDKAKAKTAPLGKFSISNKVQKAHWNSSTKRQETDWYNTTWENDTKNYQSFSLPTGVKAVTRDGKEYTGAVKLDADQDFKLVASGTYTNTVSFNVSTDVRQKSSLKFTPKNGNAQNLLSAGGFSDPIAVTGVKATFEVQAGSMKVIKKGNDGKLLPGVQFEIKDESGKSIAKGTTNANGEWSQSNLSYGNYVLVETHSIPGYKLNTKTYPFTIGASTQNITLNVVNEALVPKIQTTATDQEDGDKSLEPLKKSLYSR</sequence>
<dbReference type="EMBL" id="AODM01000082">
    <property type="protein sequence ID" value="EUJ44683.1"/>
    <property type="molecule type" value="Genomic_DNA"/>
</dbReference>
<evidence type="ECO:0000313" key="7">
    <source>
        <dbReference type="Proteomes" id="UP000019241"/>
    </source>
</evidence>
<reference evidence="6 7" key="1">
    <citation type="submission" date="2012-12" db="EMBL/GenBank/DDBJ databases">
        <title>Novel taxa of Listeriaceae from agricultural environments in the United States.</title>
        <authorList>
            <person name="den Bakker H.C."/>
            <person name="Allred A."/>
            <person name="Warchocki S."/>
            <person name="Wright E.M."/>
            <person name="Burrell A."/>
            <person name="Nightingale K.K."/>
            <person name="Kephart D."/>
            <person name="Wiedmann M."/>
        </authorList>
    </citation>
    <scope>NUCLEOTIDE SEQUENCE [LARGE SCALE GENOMIC DNA]</scope>
    <source>
        <strain evidence="6 7">FSL S10-1203</strain>
    </source>
</reference>
<comment type="similarity">
    <text evidence="1">Belongs to the serine-aspartate repeat-containing protein (SDr) family.</text>
</comment>
<feature type="domain" description="SpaA-like prealbumin fold" evidence="5">
    <location>
        <begin position="307"/>
        <end position="393"/>
    </location>
</feature>
<keyword evidence="2" id="KW-0964">Secreted</keyword>
<dbReference type="Gene3D" id="2.60.40.10">
    <property type="entry name" value="Immunoglobulins"/>
    <property type="match status" value="1"/>
</dbReference>
<protein>
    <recommendedName>
        <fullName evidence="5">SpaA-like prealbumin fold domain-containing protein</fullName>
    </recommendedName>
</protein>
<comment type="caution">
    <text evidence="6">The sequence shown here is derived from an EMBL/GenBank/DDBJ whole genome shotgun (WGS) entry which is preliminary data.</text>
</comment>
<dbReference type="SUPFAM" id="SSF49478">
    <property type="entry name" value="Cna protein B-type domain"/>
    <property type="match status" value="1"/>
</dbReference>
<evidence type="ECO:0000256" key="3">
    <source>
        <dbReference type="ARBA" id="ARBA00022729"/>
    </source>
</evidence>
<evidence type="ECO:0000259" key="5">
    <source>
        <dbReference type="Pfam" id="PF17802"/>
    </source>
</evidence>
<dbReference type="PANTHER" id="PTHR36108">
    <property type="entry name" value="COLOSSIN-B-RELATED"/>
    <property type="match status" value="1"/>
</dbReference>
<dbReference type="PANTHER" id="PTHR36108:SF13">
    <property type="entry name" value="COLOSSIN-B-RELATED"/>
    <property type="match status" value="1"/>
</dbReference>
<dbReference type="RefSeq" id="WP_052006926.1">
    <property type="nucleotide sequence ID" value="NZ_AODM01000082.1"/>
</dbReference>
<organism evidence="6 7">
    <name type="scientific">Listeria fleischmannii FSL S10-1203</name>
    <dbReference type="NCBI Taxonomy" id="1265822"/>
    <lineage>
        <taxon>Bacteria</taxon>
        <taxon>Bacillati</taxon>
        <taxon>Bacillota</taxon>
        <taxon>Bacilli</taxon>
        <taxon>Bacillales</taxon>
        <taxon>Listeriaceae</taxon>
        <taxon>Listeria</taxon>
    </lineage>
</organism>
<feature type="region of interest" description="Disordered" evidence="4">
    <location>
        <begin position="402"/>
        <end position="423"/>
    </location>
</feature>
<gene>
    <name evidence="6" type="ORF">MCOL2_19686</name>
</gene>
<dbReference type="PATRIC" id="fig|1265822.4.peg.4023"/>
<evidence type="ECO:0000256" key="1">
    <source>
        <dbReference type="ARBA" id="ARBA00007257"/>
    </source>
</evidence>
<dbReference type="InterPro" id="IPR041033">
    <property type="entry name" value="SpaA_PFL_dom_1"/>
</dbReference>
<keyword evidence="3" id="KW-0732">Signal</keyword>
<dbReference type="Proteomes" id="UP000019241">
    <property type="component" value="Unassembled WGS sequence"/>
</dbReference>
<evidence type="ECO:0000313" key="6">
    <source>
        <dbReference type="EMBL" id="EUJ44683.1"/>
    </source>
</evidence>
<evidence type="ECO:0000256" key="2">
    <source>
        <dbReference type="ARBA" id="ARBA00022525"/>
    </source>
</evidence>
<dbReference type="InterPro" id="IPR013783">
    <property type="entry name" value="Ig-like_fold"/>
</dbReference>
<name>W7DH55_9LIST</name>
<dbReference type="AlphaFoldDB" id="W7DH55"/>
<dbReference type="Pfam" id="PF17802">
    <property type="entry name" value="SpaA"/>
    <property type="match status" value="1"/>
</dbReference>
<evidence type="ECO:0000256" key="4">
    <source>
        <dbReference type="SAM" id="MobiDB-lite"/>
    </source>
</evidence>